<reference evidence="1" key="1">
    <citation type="submission" date="2022-02" db="EMBL/GenBank/DDBJ databases">
        <title>Vibrio sp. nov., a new bacterium isolated from Bohai sea, China.</title>
        <authorList>
            <person name="Yuan Y."/>
        </authorList>
    </citation>
    <scope>NUCLEOTIDE SEQUENCE</scope>
    <source>
        <strain evidence="1">DBSS07</strain>
    </source>
</reference>
<gene>
    <name evidence="1" type="ORF">MD483_19265</name>
</gene>
<sequence>MGLFSRLFGKSEPKPEPVIEPVEYKGCLIYQNSISESGQYRIAGQITKEIDGELKTHRFIRSDVLSSKDDADELMLKKSQMLIDQMGDSIFN</sequence>
<dbReference type="EMBL" id="JAKRRX010000160">
    <property type="protein sequence ID" value="MCW8335955.1"/>
    <property type="molecule type" value="Genomic_DNA"/>
</dbReference>
<dbReference type="RefSeq" id="WP_252034053.1">
    <property type="nucleotide sequence ID" value="NZ_JAKRRX010000160.1"/>
</dbReference>
<organism evidence="1 2">
    <name type="scientific">Vibrio paucivorans</name>
    <dbReference type="NCBI Taxonomy" id="2829489"/>
    <lineage>
        <taxon>Bacteria</taxon>
        <taxon>Pseudomonadati</taxon>
        <taxon>Pseudomonadota</taxon>
        <taxon>Gammaproteobacteria</taxon>
        <taxon>Vibrionales</taxon>
        <taxon>Vibrionaceae</taxon>
        <taxon>Vibrio</taxon>
    </lineage>
</organism>
<dbReference type="Pfam" id="PF10115">
    <property type="entry name" value="HlyU"/>
    <property type="match status" value="1"/>
</dbReference>
<evidence type="ECO:0000313" key="1">
    <source>
        <dbReference type="EMBL" id="MCW8335955.1"/>
    </source>
</evidence>
<keyword evidence="2" id="KW-1185">Reference proteome</keyword>
<proteinExistence type="predicted"/>
<dbReference type="InterPro" id="IPR018772">
    <property type="entry name" value="Transcription_activator_HlyU"/>
</dbReference>
<accession>A0A9X3CHU8</accession>
<name>A0A9X3CHU8_9VIBR</name>
<dbReference type="AlphaFoldDB" id="A0A9X3CHU8"/>
<evidence type="ECO:0000313" key="2">
    <source>
        <dbReference type="Proteomes" id="UP001155586"/>
    </source>
</evidence>
<protein>
    <submittedName>
        <fullName evidence="1">HlyU family transcriptional regulator</fullName>
    </submittedName>
</protein>
<dbReference type="Proteomes" id="UP001155586">
    <property type="component" value="Unassembled WGS sequence"/>
</dbReference>
<comment type="caution">
    <text evidence="1">The sequence shown here is derived from an EMBL/GenBank/DDBJ whole genome shotgun (WGS) entry which is preliminary data.</text>
</comment>